<dbReference type="InterPro" id="IPR026001">
    <property type="entry name" value="Abi-like_C"/>
</dbReference>
<dbReference type="RefSeq" id="WP_235704430.1">
    <property type="nucleotide sequence ID" value="NZ_JAKGBZ010000019.1"/>
</dbReference>
<comment type="caution">
    <text evidence="2">The sequence shown here is derived from an EMBL/GenBank/DDBJ whole genome shotgun (WGS) entry which is preliminary data.</text>
</comment>
<dbReference type="EMBL" id="JAKGBZ010000019">
    <property type="protein sequence ID" value="MCF3947201.1"/>
    <property type="molecule type" value="Genomic_DNA"/>
</dbReference>
<keyword evidence="3" id="KW-1185">Reference proteome</keyword>
<sequence length="271" mass="29105">MTGADLLSKRTRNAFREELVGWTLAEIATEFDNEGFKPDYTHDPQVGGQRRGLVEQLYHGIDFADPRQAARVLEVYQTVVARARGGEAGRAEDLLAHLHRDGVDTSGNSFKLPPRGRSPLQPLAAVASSLTADQLHTQIERIHASIESDPALAIGTAKELVETTCKTILADLGQEHATLDLGDLVKAASKALKLLPDGVPNEAKGADAVKKTLRSLGVTVAGLGEMRNFYGSGHGQDGRARGLTPRHARLAVGAASTLAVFLFETHDARRH</sequence>
<dbReference type="Proteomes" id="UP001521209">
    <property type="component" value="Unassembled WGS sequence"/>
</dbReference>
<gene>
    <name evidence="2" type="ORF">L2A60_10980</name>
</gene>
<accession>A0ABS9DZW8</accession>
<name>A0ABS9DZW8_9PROT</name>
<evidence type="ECO:0000259" key="1">
    <source>
        <dbReference type="Pfam" id="PF14355"/>
    </source>
</evidence>
<evidence type="ECO:0000313" key="2">
    <source>
        <dbReference type="EMBL" id="MCF3947201.1"/>
    </source>
</evidence>
<evidence type="ECO:0000313" key="3">
    <source>
        <dbReference type="Proteomes" id="UP001521209"/>
    </source>
</evidence>
<proteinExistence type="predicted"/>
<feature type="domain" description="Abortive infection protein-like C-terminal" evidence="1">
    <location>
        <begin position="183"/>
        <end position="264"/>
    </location>
</feature>
<protein>
    <submittedName>
        <fullName evidence="2">Abortive infection family protein</fullName>
    </submittedName>
</protein>
<organism evidence="2 3">
    <name type="scientific">Acidiphilium iwatense</name>
    <dbReference type="NCBI Taxonomy" id="768198"/>
    <lineage>
        <taxon>Bacteria</taxon>
        <taxon>Pseudomonadati</taxon>
        <taxon>Pseudomonadota</taxon>
        <taxon>Alphaproteobacteria</taxon>
        <taxon>Acetobacterales</taxon>
        <taxon>Acidocellaceae</taxon>
        <taxon>Acidiphilium</taxon>
    </lineage>
</organism>
<reference evidence="2 3" key="1">
    <citation type="submission" date="2022-01" db="EMBL/GenBank/DDBJ databases">
        <authorList>
            <person name="Won M."/>
            <person name="Kim S.-J."/>
            <person name="Kwon S.-W."/>
        </authorList>
    </citation>
    <scope>NUCLEOTIDE SEQUENCE [LARGE SCALE GENOMIC DNA]</scope>
    <source>
        <strain evidence="2 3">KCTC 23505</strain>
    </source>
</reference>
<dbReference type="Pfam" id="PF14355">
    <property type="entry name" value="Abi_C"/>
    <property type="match status" value="1"/>
</dbReference>